<dbReference type="AlphaFoldDB" id="A0A381VKU9"/>
<reference evidence="1" key="1">
    <citation type="submission" date="2018-05" db="EMBL/GenBank/DDBJ databases">
        <authorList>
            <person name="Lanie J.A."/>
            <person name="Ng W.-L."/>
            <person name="Kazmierczak K.M."/>
            <person name="Andrzejewski T.M."/>
            <person name="Davidsen T.M."/>
            <person name="Wayne K.J."/>
            <person name="Tettelin H."/>
            <person name="Glass J.I."/>
            <person name="Rusch D."/>
            <person name="Podicherti R."/>
            <person name="Tsui H.-C.T."/>
            <person name="Winkler M.E."/>
        </authorList>
    </citation>
    <scope>NUCLEOTIDE SEQUENCE</scope>
</reference>
<proteinExistence type="predicted"/>
<name>A0A381VKU9_9ZZZZ</name>
<organism evidence="1">
    <name type="scientific">marine metagenome</name>
    <dbReference type="NCBI Taxonomy" id="408172"/>
    <lineage>
        <taxon>unclassified sequences</taxon>
        <taxon>metagenomes</taxon>
        <taxon>ecological metagenomes</taxon>
    </lineage>
</organism>
<accession>A0A381VKU9</accession>
<sequence length="164" mass="18671">MLVNFHIGRILSKGKKFLGALFYHFRLFILTSFLFFMNGCVEPPEYNDGLLENIPAIINEPDFFSFSLRAEDYTDSISYDLEFSSTNMNLLNTSLVVKDYSGQASDSTFIRLYNDNVATMLNIQVNTNITAFSENSVLDTGNPHRMEFVGSEFSGLVNFQILRQ</sequence>
<evidence type="ECO:0000313" key="1">
    <source>
        <dbReference type="EMBL" id="SVA40965.1"/>
    </source>
</evidence>
<gene>
    <name evidence="1" type="ORF">METZ01_LOCUS93819</name>
</gene>
<dbReference type="EMBL" id="UINC01009123">
    <property type="protein sequence ID" value="SVA40965.1"/>
    <property type="molecule type" value="Genomic_DNA"/>
</dbReference>
<protein>
    <submittedName>
        <fullName evidence="1">Uncharacterized protein</fullName>
    </submittedName>
</protein>